<dbReference type="Gene3D" id="3.40.605.10">
    <property type="entry name" value="Aldehyde Dehydrogenase, Chain A, domain 1"/>
    <property type="match status" value="1"/>
</dbReference>
<proteinExistence type="inferred from homology"/>
<dbReference type="PROSITE" id="PS00687">
    <property type="entry name" value="ALDEHYDE_DEHYDR_GLU"/>
    <property type="match status" value="1"/>
</dbReference>
<feature type="domain" description="Aldehyde dehydrogenase" evidence="6">
    <location>
        <begin position="33"/>
        <end position="491"/>
    </location>
</feature>
<comment type="caution">
    <text evidence="8">The sequence shown here is derived from an EMBL/GenBank/DDBJ whole genome shotgun (WGS) entry which is preliminary data.</text>
</comment>
<reference evidence="7 10" key="2">
    <citation type="submission" date="2020-08" db="EMBL/GenBank/DDBJ databases">
        <title>Genomic Encyclopedia of Type Strains, Phase IV (KMG-IV): sequencing the most valuable type-strain genomes for metagenomic binning, comparative biology and taxonomic classification.</title>
        <authorList>
            <person name="Goeker M."/>
        </authorList>
    </citation>
    <scope>NUCLEOTIDE SEQUENCE [LARGE SCALE GENOMIC DNA]</scope>
    <source>
        <strain evidence="7 10">DSM 12027</strain>
    </source>
</reference>
<dbReference type="InterPro" id="IPR016162">
    <property type="entry name" value="Ald_DH_N"/>
</dbReference>
<feature type="active site" evidence="4">
    <location>
        <position position="268"/>
    </location>
</feature>
<dbReference type="EC" id="1.2.1.60" evidence="7"/>
<dbReference type="InterPro" id="IPR011985">
    <property type="entry name" value="DH_HpaE"/>
</dbReference>
<reference evidence="8 9" key="1">
    <citation type="submission" date="2019-06" db="EMBL/GenBank/DDBJ databases">
        <title>Genome sequence of Deinococcus radiopugnans ATCC 19172.</title>
        <authorList>
            <person name="Maclea K.S."/>
            <person name="Maynard C.R."/>
        </authorList>
    </citation>
    <scope>NUCLEOTIDE SEQUENCE [LARGE SCALE GENOMIC DNA]</scope>
    <source>
        <strain evidence="8 9">ATCC 19172</strain>
    </source>
</reference>
<dbReference type="RefSeq" id="WP_139400076.1">
    <property type="nucleotide sequence ID" value="NZ_JACHEW010000002.1"/>
</dbReference>
<dbReference type="EMBL" id="JACHEW010000002">
    <property type="protein sequence ID" value="MBB6015243.1"/>
    <property type="molecule type" value="Genomic_DNA"/>
</dbReference>
<evidence type="ECO:0000256" key="1">
    <source>
        <dbReference type="ARBA" id="ARBA00009986"/>
    </source>
</evidence>
<keyword evidence="10" id="KW-1185">Reference proteome</keyword>
<evidence type="ECO:0000256" key="4">
    <source>
        <dbReference type="PROSITE-ProRule" id="PRU10007"/>
    </source>
</evidence>
<evidence type="ECO:0000259" key="6">
    <source>
        <dbReference type="Pfam" id="PF00171"/>
    </source>
</evidence>
<sequence>MTQTAPQPNHELAADLRNSRLRQGLKHFIGGQWADSHGGETFETHSPVDNSLLTTVASGDASDIDRAARAAHDAFQTWREVSGQERRKILHRVADLIEARAQEIAVLESIDTGQAIRFMKSAATRGAENFRFFADRAPGAADGQSLPAPGFINYTLRQPIGPVGVITPWNTPFMLSTWKIAPALAAGCTVVHKPAEWSPVTATLLAEIMDEAGLPGGVHNLVHGFGESAGKALTEHPLIKAVAFVGETTTGSHIMRQGADTLKRVHFELGGKNPVVVFDDADLDKALDAVVFMIYSLNGERCTSSSRVLIQDGIYDEFTARIAERAKNIRVGDPLDPDTEVGPLVHPRHFEKVMGYFDQAKKDGATIAAGGGRVGGEGNFVSPTLFVDARNDMRIAQEEIFGPVLTAIPFTDEADALALANDVQYGLAGYLWTNDLTRAHRFAQSLEAGMVWVNSENVRHLPTPFGGVKNSGIGRDGGDYSFDFYMETKNIAISLGTHKTARLGVGKPQPERDRIDGRLAE</sequence>
<dbReference type="Pfam" id="PF00171">
    <property type="entry name" value="Aldedh"/>
    <property type="match status" value="1"/>
</dbReference>
<dbReference type="PANTHER" id="PTHR43720:SF2">
    <property type="entry name" value="2-AMINOMUCONIC SEMIALDEHYDE DEHYDROGENASE"/>
    <property type="match status" value="1"/>
</dbReference>
<keyword evidence="3" id="KW-0520">NAD</keyword>
<keyword evidence="2 5" id="KW-0560">Oxidoreductase</keyword>
<evidence type="ECO:0000256" key="2">
    <source>
        <dbReference type="ARBA" id="ARBA00023002"/>
    </source>
</evidence>
<dbReference type="FunFam" id="3.40.309.10:FF:000012">
    <property type="entry name" value="Betaine aldehyde dehydrogenase"/>
    <property type="match status" value="1"/>
</dbReference>
<dbReference type="InterPro" id="IPR029510">
    <property type="entry name" value="Ald_DH_CS_GLU"/>
</dbReference>
<organism evidence="8 9">
    <name type="scientific">Deinococcus radiopugnans ATCC 19172</name>
    <dbReference type="NCBI Taxonomy" id="585398"/>
    <lineage>
        <taxon>Bacteria</taxon>
        <taxon>Thermotogati</taxon>
        <taxon>Deinococcota</taxon>
        <taxon>Deinococci</taxon>
        <taxon>Deinococcales</taxon>
        <taxon>Deinococcaceae</taxon>
        <taxon>Deinococcus</taxon>
    </lineage>
</organism>
<dbReference type="SUPFAM" id="SSF53720">
    <property type="entry name" value="ALDH-like"/>
    <property type="match status" value="1"/>
</dbReference>
<evidence type="ECO:0000313" key="7">
    <source>
        <dbReference type="EMBL" id="MBB6015243.1"/>
    </source>
</evidence>
<dbReference type="AlphaFoldDB" id="A0A5C4YBV6"/>
<dbReference type="PANTHER" id="PTHR43720">
    <property type="entry name" value="2-AMINOMUCONIC SEMIALDEHYDE DEHYDROGENASE"/>
    <property type="match status" value="1"/>
</dbReference>
<name>A0A5C4YBV6_9DEIO</name>
<evidence type="ECO:0000313" key="10">
    <source>
        <dbReference type="Proteomes" id="UP000629870"/>
    </source>
</evidence>
<dbReference type="InterPro" id="IPR016161">
    <property type="entry name" value="Ald_DH/histidinol_DH"/>
</dbReference>
<dbReference type="EMBL" id="VDMO01000001">
    <property type="protein sequence ID" value="TNM73056.1"/>
    <property type="molecule type" value="Genomic_DNA"/>
</dbReference>
<dbReference type="InterPro" id="IPR015590">
    <property type="entry name" value="Aldehyde_DH_dom"/>
</dbReference>
<dbReference type="GO" id="GO:0018480">
    <property type="term" value="F:5-carboxymethyl-2-hydroxymuconic-semialdehyde dehydrogenase activity"/>
    <property type="evidence" value="ECO:0007669"/>
    <property type="project" value="UniProtKB-EC"/>
</dbReference>
<gene>
    <name evidence="8" type="primary">hpaE</name>
    <name evidence="8" type="ORF">FHR04_01110</name>
    <name evidence="7" type="ORF">HNQ04_000472</name>
</gene>
<dbReference type="Gene3D" id="3.40.309.10">
    <property type="entry name" value="Aldehyde Dehydrogenase, Chain A, domain 2"/>
    <property type="match status" value="1"/>
</dbReference>
<dbReference type="Proteomes" id="UP000629870">
    <property type="component" value="Unassembled WGS sequence"/>
</dbReference>
<evidence type="ECO:0000256" key="3">
    <source>
        <dbReference type="ARBA" id="ARBA00023027"/>
    </source>
</evidence>
<evidence type="ECO:0000313" key="8">
    <source>
        <dbReference type="EMBL" id="TNM73056.1"/>
    </source>
</evidence>
<dbReference type="CDD" id="cd07093">
    <property type="entry name" value="ALDH_F8_HMSADH"/>
    <property type="match status" value="1"/>
</dbReference>
<evidence type="ECO:0000256" key="5">
    <source>
        <dbReference type="RuleBase" id="RU003345"/>
    </source>
</evidence>
<dbReference type="FunFam" id="3.40.605.10:FF:000007">
    <property type="entry name" value="NAD/NADP-dependent betaine aldehyde dehydrogenase"/>
    <property type="match status" value="1"/>
</dbReference>
<dbReference type="Proteomes" id="UP000313988">
    <property type="component" value="Unassembled WGS sequence"/>
</dbReference>
<evidence type="ECO:0000313" key="9">
    <source>
        <dbReference type="Proteomes" id="UP000313988"/>
    </source>
</evidence>
<comment type="similarity">
    <text evidence="1 5">Belongs to the aldehyde dehydrogenase family.</text>
</comment>
<dbReference type="GO" id="GO:1901023">
    <property type="term" value="P:4-hydroxyphenylacetate catabolic process"/>
    <property type="evidence" value="ECO:0007669"/>
    <property type="project" value="InterPro"/>
</dbReference>
<dbReference type="OrthoDB" id="9762913at2"/>
<dbReference type="InterPro" id="IPR016163">
    <property type="entry name" value="Ald_DH_C"/>
</dbReference>
<dbReference type="NCBIfam" id="TIGR02299">
    <property type="entry name" value="HpaE"/>
    <property type="match status" value="1"/>
</dbReference>
<protein>
    <submittedName>
        <fullName evidence="8">5-carboxymethyl-2-hydroxymuconate semialdehyde dehydrogenase</fullName>
    </submittedName>
    <submittedName>
        <fullName evidence="7">5-carboxymethyl-2-hydroxymuconic-semialdehyde dehydrogenase</fullName>
        <ecNumber evidence="7">1.2.1.60</ecNumber>
    </submittedName>
</protein>
<accession>A0A5C4YBV6</accession>